<keyword evidence="2" id="KW-1185">Reference proteome</keyword>
<evidence type="ECO:0000313" key="2">
    <source>
        <dbReference type="Proteomes" id="UP001199916"/>
    </source>
</evidence>
<comment type="caution">
    <text evidence="1">The sequence shown here is derived from an EMBL/GenBank/DDBJ whole genome shotgun (WGS) entry which is preliminary data.</text>
</comment>
<proteinExistence type="predicted"/>
<organism evidence="1 2">
    <name type="scientific">Paenibacillus profundus</name>
    <dbReference type="NCBI Taxonomy" id="1173085"/>
    <lineage>
        <taxon>Bacteria</taxon>
        <taxon>Bacillati</taxon>
        <taxon>Bacillota</taxon>
        <taxon>Bacilli</taxon>
        <taxon>Bacillales</taxon>
        <taxon>Paenibacillaceae</taxon>
        <taxon>Paenibacillus</taxon>
    </lineage>
</organism>
<dbReference type="Proteomes" id="UP001199916">
    <property type="component" value="Unassembled WGS sequence"/>
</dbReference>
<reference evidence="1 2" key="1">
    <citation type="submission" date="2021-11" db="EMBL/GenBank/DDBJ databases">
        <title>Draft genome sequence of Paenibacillus profundus YoMME, a new Gram-positive bacteria with exoelectrogenic properties.</title>
        <authorList>
            <person name="Hubenova Y."/>
            <person name="Hubenova E."/>
            <person name="Manasiev Y."/>
            <person name="Peykov S."/>
            <person name="Mitov M."/>
        </authorList>
    </citation>
    <scope>NUCLEOTIDE SEQUENCE [LARGE SCALE GENOMIC DNA]</scope>
    <source>
        <strain evidence="1 2">YoMME</strain>
    </source>
</reference>
<gene>
    <name evidence="1" type="ORF">LQV63_27685</name>
</gene>
<dbReference type="EMBL" id="JAJNBZ010000040">
    <property type="protein sequence ID" value="MCE5173050.1"/>
    <property type="molecule type" value="Genomic_DNA"/>
</dbReference>
<evidence type="ECO:0000313" key="1">
    <source>
        <dbReference type="EMBL" id="MCE5173050.1"/>
    </source>
</evidence>
<dbReference type="RefSeq" id="WP_233699071.1">
    <property type="nucleotide sequence ID" value="NZ_JAJNBZ010000040.1"/>
</dbReference>
<accession>A0ABS8YR00</accession>
<protein>
    <submittedName>
        <fullName evidence="1">Uncharacterized protein</fullName>
    </submittedName>
</protein>
<name>A0ABS8YR00_9BACL</name>
<sequence>MMVDLETIKRYSRKELANREFFYFYQGMAPDFYKDDRAYLIELCNEMQDFYESDDDILIVNEPPRRHY</sequence>